<accession>A0AA38WYW6</accession>
<dbReference type="AlphaFoldDB" id="A0AA38WYW6"/>
<organism evidence="2 3">
    <name type="scientific">Cladophialophora chaetospira</name>
    <dbReference type="NCBI Taxonomy" id="386627"/>
    <lineage>
        <taxon>Eukaryota</taxon>
        <taxon>Fungi</taxon>
        <taxon>Dikarya</taxon>
        <taxon>Ascomycota</taxon>
        <taxon>Pezizomycotina</taxon>
        <taxon>Eurotiomycetes</taxon>
        <taxon>Chaetothyriomycetidae</taxon>
        <taxon>Chaetothyriales</taxon>
        <taxon>Herpotrichiellaceae</taxon>
        <taxon>Cladophialophora</taxon>
    </lineage>
</organism>
<reference evidence="2" key="1">
    <citation type="submission" date="2022-10" db="EMBL/GenBank/DDBJ databases">
        <title>Culturing micro-colonial fungi from biological soil crusts in the Mojave desert and describing Neophaeococcomyces mojavensis, and introducing the new genera and species Taxawa tesnikishii.</title>
        <authorList>
            <person name="Kurbessoian T."/>
            <person name="Stajich J.E."/>
        </authorList>
    </citation>
    <scope>NUCLEOTIDE SEQUENCE</scope>
    <source>
        <strain evidence="2">TK_41</strain>
    </source>
</reference>
<gene>
    <name evidence="2" type="ORF">H2200_011887</name>
</gene>
<proteinExistence type="predicted"/>
<dbReference type="SUPFAM" id="SSF54695">
    <property type="entry name" value="POZ domain"/>
    <property type="match status" value="1"/>
</dbReference>
<keyword evidence="3" id="KW-1185">Reference proteome</keyword>
<dbReference type="EMBL" id="JAPDRK010000021">
    <property type="protein sequence ID" value="KAJ9603701.1"/>
    <property type="molecule type" value="Genomic_DNA"/>
</dbReference>
<evidence type="ECO:0000313" key="3">
    <source>
        <dbReference type="Proteomes" id="UP001172673"/>
    </source>
</evidence>
<evidence type="ECO:0000256" key="1">
    <source>
        <dbReference type="SAM" id="MobiDB-lite"/>
    </source>
</evidence>
<dbReference type="CDD" id="cd18186">
    <property type="entry name" value="BTB_POZ_ZBTB_KLHL-like"/>
    <property type="match status" value="1"/>
</dbReference>
<dbReference type="Gene3D" id="3.30.710.10">
    <property type="entry name" value="Potassium Channel Kv1.1, Chain A"/>
    <property type="match status" value="1"/>
</dbReference>
<evidence type="ECO:0008006" key="4">
    <source>
        <dbReference type="Google" id="ProtNLM"/>
    </source>
</evidence>
<sequence length="244" mass="27394">MADNTPLNTQSSGSPIHSQPNTAEDTTKCFTSGTEVVSVIVGKEEPQVKHLVHESILRKCPFFGKCLDSGMKESQDKTIRLPEDSPAAIDVLIHWLYFEKVVPKVGRTFDSIEAYNVADKYALPQLQNALMDKYRASWKCLLLLPSSVSAIWDRTPEDCRLREAALDQLRWDIISSPAVYKGDKNKRAVQLKDLLKDKQELTEALFMKVAESASSNLKQKDAPPNPSMMTGCVYHIHENDKKCV</sequence>
<dbReference type="Proteomes" id="UP001172673">
    <property type="component" value="Unassembled WGS sequence"/>
</dbReference>
<dbReference type="InterPro" id="IPR011333">
    <property type="entry name" value="SKP1/BTB/POZ_sf"/>
</dbReference>
<evidence type="ECO:0000313" key="2">
    <source>
        <dbReference type="EMBL" id="KAJ9603701.1"/>
    </source>
</evidence>
<comment type="caution">
    <text evidence="2">The sequence shown here is derived from an EMBL/GenBank/DDBJ whole genome shotgun (WGS) entry which is preliminary data.</text>
</comment>
<protein>
    <recommendedName>
        <fullName evidence="4">BTB domain-containing protein</fullName>
    </recommendedName>
</protein>
<feature type="region of interest" description="Disordered" evidence="1">
    <location>
        <begin position="1"/>
        <end position="27"/>
    </location>
</feature>
<dbReference type="PANTHER" id="PTHR47843:SF2">
    <property type="entry name" value="BTB DOMAIN-CONTAINING PROTEIN"/>
    <property type="match status" value="1"/>
</dbReference>
<name>A0AA38WYW6_9EURO</name>
<dbReference type="PANTHER" id="PTHR47843">
    <property type="entry name" value="BTB DOMAIN-CONTAINING PROTEIN-RELATED"/>
    <property type="match status" value="1"/>
</dbReference>